<evidence type="ECO:0000313" key="2">
    <source>
        <dbReference type="Proteomes" id="UP000292702"/>
    </source>
</evidence>
<gene>
    <name evidence="1" type="ORF">EIP91_011262</name>
</gene>
<dbReference type="AlphaFoldDB" id="A0A4V6N6Z8"/>
<reference evidence="1 2" key="1">
    <citation type="submission" date="2018-11" db="EMBL/GenBank/DDBJ databases">
        <title>Genome assembly of Steccherinum ochraceum LE-BIN_3174, the white-rot fungus of the Steccherinaceae family (The Residual Polyporoid clade, Polyporales, Basidiomycota).</title>
        <authorList>
            <person name="Fedorova T.V."/>
            <person name="Glazunova O.A."/>
            <person name="Landesman E.O."/>
            <person name="Moiseenko K.V."/>
            <person name="Psurtseva N.V."/>
            <person name="Savinova O.S."/>
            <person name="Shakhova N.V."/>
            <person name="Tyazhelova T.V."/>
            <person name="Vasina D.V."/>
        </authorList>
    </citation>
    <scope>NUCLEOTIDE SEQUENCE [LARGE SCALE GENOMIC DNA]</scope>
    <source>
        <strain evidence="1 2">LE-BIN_3174</strain>
    </source>
</reference>
<protein>
    <submittedName>
        <fullName evidence="1">Uncharacterized protein</fullName>
    </submittedName>
</protein>
<comment type="caution">
    <text evidence="1">The sequence shown here is derived from an EMBL/GenBank/DDBJ whole genome shotgun (WGS) entry which is preliminary data.</text>
</comment>
<feature type="non-terminal residue" evidence="1">
    <location>
        <position position="1"/>
    </location>
</feature>
<sequence length="292" mass="32358">TDIQFVSVCGIARMASLLRALKCRPTRGKIVSLFLSSEDGGPGGPGCTGHSAECRTMILSILDTIPPHHLRVLYIESLCYSDFPLPVVPVNFPSPTDLHISGPLRDESFTTSCTAPRLKRLHISRYIAPPACLATELQRISPQLTHLHLSPCDDMSMLHFLHAYCKFSRPHEDKWCSFMMSDLPQPTISPDAIPESLSRITISISRNHAMVGGEYVRLRSYMMLAQECQDAGLASYQIHSASSDSPEVESLCGCGRSWLASLEPKTSPRSSSLQRAAELKQEWLEHSLNFSF</sequence>
<dbReference type="SUPFAM" id="SSF52047">
    <property type="entry name" value="RNI-like"/>
    <property type="match status" value="1"/>
</dbReference>
<dbReference type="EMBL" id="RWJN01000712">
    <property type="protein sequence ID" value="TCD59877.1"/>
    <property type="molecule type" value="Genomic_DNA"/>
</dbReference>
<organism evidence="1 2">
    <name type="scientific">Steccherinum ochraceum</name>
    <dbReference type="NCBI Taxonomy" id="92696"/>
    <lineage>
        <taxon>Eukaryota</taxon>
        <taxon>Fungi</taxon>
        <taxon>Dikarya</taxon>
        <taxon>Basidiomycota</taxon>
        <taxon>Agaricomycotina</taxon>
        <taxon>Agaricomycetes</taxon>
        <taxon>Polyporales</taxon>
        <taxon>Steccherinaceae</taxon>
        <taxon>Steccherinum</taxon>
    </lineage>
</organism>
<evidence type="ECO:0000313" key="1">
    <source>
        <dbReference type="EMBL" id="TCD59877.1"/>
    </source>
</evidence>
<keyword evidence="2" id="KW-1185">Reference proteome</keyword>
<proteinExistence type="predicted"/>
<name>A0A4V6N6Z8_9APHY</name>
<dbReference type="Proteomes" id="UP000292702">
    <property type="component" value="Unassembled WGS sequence"/>
</dbReference>
<accession>A0A4V6N6Z8</accession>